<dbReference type="EMBL" id="JAIZPD010000001">
    <property type="protein sequence ID" value="KAH0967478.1"/>
    <property type="molecule type" value="Genomic_DNA"/>
</dbReference>
<gene>
    <name evidence="8" type="ORF">HRG_00120</name>
</gene>
<keyword evidence="2" id="KW-0479">Metal-binding</keyword>
<sequence>MHSDTAASPAGRHPPDLDSDYHSDDDQEASGRAGKRRRLVSVSCEVCKQRKVKCDRGQPACGWCARNGAVCEYKERKRPGLRAGFGKELQDRMDKLEAILRSHSEILEASLPNHAGSRTGGLFCGRNASLPSDQGTPREPSQMYKPAEPVNTPQVDAALSLSRPAAFTPTSQSTDYGTSSAPAIHDSLRSQMQCSTVSSPLQLPPIQTTMSAHDPYGSAQPGEPSSISNLPLATSNPPGDQDMPPYDLLYTLVDLYFKHINTWCPILHRRTTLELLFGPSTLQEADRILLHAIVATTMRYCTDPRLTRERRQHYHRISKGRVLLYGMENSSVKSLQALVILALDLCGSLNGPPGWNIMALITRAVVQLGLAVESNSFSVAPRFKSIYTLRALILAEPKDFIEEESRRRLFWMVYMLDRYATIATAFEFALSDKEIDRKLPCREELWFQNQKVETTWFTDGDQVAGTPEHKASSPENLGAFAHYMEVLGIFSKIHVFLKQPVDISAVGDVERWKRRYKELDNMLVSWMAGLPSEFGDMTKLFQPGAINNVSCSWMMMHATFHTAVIRLHSSAAYPTARSNVFTPSAGAAHLCLRAVERVAALAEVVVNNGMLSKLGPPFAFTIWVCARLLLVHGSTIENAVSARISFFVDTLREIGRYWQVAARYCGLLEMVLDEHADSQRQGGKVMPSSVKILSDMRRTAFDLDLLISRQPRQGPPHALTPTKTPDQNELEYLDVFDFFNVPRLALGGDGTAMSHEATMDGQSGGAEQPSGPLNEFNITNFMVDANSDWLFKQEHAKFG</sequence>
<feature type="region of interest" description="Disordered" evidence="6">
    <location>
        <begin position="206"/>
        <end position="241"/>
    </location>
</feature>
<dbReference type="SUPFAM" id="SSF57701">
    <property type="entry name" value="Zn2/Cys6 DNA-binding domain"/>
    <property type="match status" value="1"/>
</dbReference>
<dbReference type="Proteomes" id="UP000824596">
    <property type="component" value="Unassembled WGS sequence"/>
</dbReference>
<keyword evidence="9" id="KW-1185">Reference proteome</keyword>
<dbReference type="Pfam" id="PF04082">
    <property type="entry name" value="Fungal_trans"/>
    <property type="match status" value="1"/>
</dbReference>
<dbReference type="SMART" id="SM00066">
    <property type="entry name" value="GAL4"/>
    <property type="match status" value="1"/>
</dbReference>
<dbReference type="GO" id="GO:0000981">
    <property type="term" value="F:DNA-binding transcription factor activity, RNA polymerase II-specific"/>
    <property type="evidence" value="ECO:0007669"/>
    <property type="project" value="InterPro"/>
</dbReference>
<evidence type="ECO:0000256" key="5">
    <source>
        <dbReference type="ARBA" id="ARBA00023242"/>
    </source>
</evidence>
<evidence type="ECO:0000313" key="8">
    <source>
        <dbReference type="EMBL" id="KAH0967478.1"/>
    </source>
</evidence>
<keyword evidence="4" id="KW-0804">Transcription</keyword>
<feature type="domain" description="Zn(2)-C6 fungal-type" evidence="7">
    <location>
        <begin position="43"/>
        <end position="73"/>
    </location>
</feature>
<dbReference type="CDD" id="cd00067">
    <property type="entry name" value="GAL4"/>
    <property type="match status" value="1"/>
</dbReference>
<evidence type="ECO:0000256" key="1">
    <source>
        <dbReference type="ARBA" id="ARBA00004123"/>
    </source>
</evidence>
<evidence type="ECO:0000256" key="3">
    <source>
        <dbReference type="ARBA" id="ARBA00023015"/>
    </source>
</evidence>
<organism evidence="8 9">
    <name type="scientific">Hirsutella rhossiliensis</name>
    <dbReference type="NCBI Taxonomy" id="111463"/>
    <lineage>
        <taxon>Eukaryota</taxon>
        <taxon>Fungi</taxon>
        <taxon>Dikarya</taxon>
        <taxon>Ascomycota</taxon>
        <taxon>Pezizomycotina</taxon>
        <taxon>Sordariomycetes</taxon>
        <taxon>Hypocreomycetidae</taxon>
        <taxon>Hypocreales</taxon>
        <taxon>Ophiocordycipitaceae</taxon>
        <taxon>Hirsutella</taxon>
    </lineage>
</organism>
<accession>A0A9P8N371</accession>
<dbReference type="GO" id="GO:0006351">
    <property type="term" value="P:DNA-templated transcription"/>
    <property type="evidence" value="ECO:0007669"/>
    <property type="project" value="InterPro"/>
</dbReference>
<proteinExistence type="predicted"/>
<evidence type="ECO:0000313" key="9">
    <source>
        <dbReference type="Proteomes" id="UP000824596"/>
    </source>
</evidence>
<dbReference type="AlphaFoldDB" id="A0A9P8N371"/>
<evidence type="ECO:0000259" key="7">
    <source>
        <dbReference type="PROSITE" id="PS50048"/>
    </source>
</evidence>
<comment type="subcellular location">
    <subcellularLocation>
        <location evidence="1">Nucleus</location>
    </subcellularLocation>
</comment>
<dbReference type="InterPro" id="IPR007219">
    <property type="entry name" value="XnlR_reg_dom"/>
</dbReference>
<dbReference type="RefSeq" id="XP_044724991.1">
    <property type="nucleotide sequence ID" value="XM_044858591.1"/>
</dbReference>
<dbReference type="GO" id="GO:0005634">
    <property type="term" value="C:nucleus"/>
    <property type="evidence" value="ECO:0007669"/>
    <property type="project" value="UniProtKB-SubCell"/>
</dbReference>
<feature type="compositionally biased region" description="Basic and acidic residues" evidence="6">
    <location>
        <begin position="13"/>
        <end position="24"/>
    </location>
</feature>
<comment type="caution">
    <text evidence="8">The sequence shown here is derived from an EMBL/GenBank/DDBJ whole genome shotgun (WGS) entry which is preliminary data.</text>
</comment>
<protein>
    <submittedName>
        <fullName evidence="8">Fungal specific transcription factor domain-containing protein</fullName>
    </submittedName>
</protein>
<dbReference type="InterPro" id="IPR050815">
    <property type="entry name" value="TF_fung"/>
</dbReference>
<feature type="compositionally biased region" description="Polar residues" evidence="6">
    <location>
        <begin position="223"/>
        <end position="238"/>
    </location>
</feature>
<dbReference type="InterPro" id="IPR036864">
    <property type="entry name" value="Zn2-C6_fun-type_DNA-bd_sf"/>
</dbReference>
<dbReference type="GO" id="GO:0003677">
    <property type="term" value="F:DNA binding"/>
    <property type="evidence" value="ECO:0007669"/>
    <property type="project" value="InterPro"/>
</dbReference>
<dbReference type="GO" id="GO:0008270">
    <property type="term" value="F:zinc ion binding"/>
    <property type="evidence" value="ECO:0007669"/>
    <property type="project" value="InterPro"/>
</dbReference>
<evidence type="ECO:0000256" key="6">
    <source>
        <dbReference type="SAM" id="MobiDB-lite"/>
    </source>
</evidence>
<dbReference type="PANTHER" id="PTHR47338:SF28">
    <property type="entry name" value="C6 TRANSCRIPTION FACTOR"/>
    <property type="match status" value="1"/>
</dbReference>
<dbReference type="CDD" id="cd12148">
    <property type="entry name" value="fungal_TF_MHR"/>
    <property type="match status" value="1"/>
</dbReference>
<feature type="region of interest" description="Disordered" evidence="6">
    <location>
        <begin position="126"/>
        <end position="147"/>
    </location>
</feature>
<dbReference type="PANTHER" id="PTHR47338">
    <property type="entry name" value="ZN(II)2CYS6 TRANSCRIPTION FACTOR (EUROFUNG)-RELATED"/>
    <property type="match status" value="1"/>
</dbReference>
<evidence type="ECO:0000256" key="4">
    <source>
        <dbReference type="ARBA" id="ARBA00023163"/>
    </source>
</evidence>
<keyword evidence="3" id="KW-0805">Transcription regulation</keyword>
<feature type="region of interest" description="Disordered" evidence="6">
    <location>
        <begin position="752"/>
        <end position="773"/>
    </location>
</feature>
<feature type="region of interest" description="Disordered" evidence="6">
    <location>
        <begin position="1"/>
        <end position="37"/>
    </location>
</feature>
<dbReference type="OrthoDB" id="5376052at2759"/>
<dbReference type="PROSITE" id="PS00463">
    <property type="entry name" value="ZN2_CY6_FUNGAL_1"/>
    <property type="match status" value="1"/>
</dbReference>
<dbReference type="Gene3D" id="4.10.240.10">
    <property type="entry name" value="Zn(2)-C6 fungal-type DNA-binding domain"/>
    <property type="match status" value="1"/>
</dbReference>
<dbReference type="SMART" id="SM00906">
    <property type="entry name" value="Fungal_trans"/>
    <property type="match status" value="1"/>
</dbReference>
<name>A0A9P8N371_9HYPO</name>
<dbReference type="PROSITE" id="PS50048">
    <property type="entry name" value="ZN2_CY6_FUNGAL_2"/>
    <property type="match status" value="1"/>
</dbReference>
<reference evidence="8" key="1">
    <citation type="submission" date="2021-09" db="EMBL/GenBank/DDBJ databases">
        <title>A high-quality genome of the endoparasitic fungus Hirsutella rhossiliensis with a comparison of Hirsutella genomes reveals transposable elements contributing to genome size variation.</title>
        <authorList>
            <person name="Lin R."/>
            <person name="Jiao Y."/>
            <person name="Sun X."/>
            <person name="Ling J."/>
            <person name="Xie B."/>
            <person name="Cheng X."/>
        </authorList>
    </citation>
    <scope>NUCLEOTIDE SEQUENCE</scope>
    <source>
        <strain evidence="8">HR02</strain>
    </source>
</reference>
<evidence type="ECO:0000256" key="2">
    <source>
        <dbReference type="ARBA" id="ARBA00022723"/>
    </source>
</evidence>
<dbReference type="InterPro" id="IPR001138">
    <property type="entry name" value="Zn2Cys6_DnaBD"/>
</dbReference>
<dbReference type="Pfam" id="PF00172">
    <property type="entry name" value="Zn_clus"/>
    <property type="match status" value="1"/>
</dbReference>
<keyword evidence="5" id="KW-0539">Nucleus</keyword>
<dbReference type="GeneID" id="68349249"/>